<dbReference type="AlphaFoldDB" id="A0A5C7A3J0"/>
<dbReference type="CDD" id="cd00371">
    <property type="entry name" value="HMA"/>
    <property type="match status" value="1"/>
</dbReference>
<dbReference type="InterPro" id="IPR036163">
    <property type="entry name" value="HMA_dom_sf"/>
</dbReference>
<protein>
    <submittedName>
        <fullName evidence="3">Heavy-metal-associated domain-containing protein</fullName>
    </submittedName>
</protein>
<proteinExistence type="predicted"/>
<dbReference type="Pfam" id="PF00403">
    <property type="entry name" value="HMA"/>
    <property type="match status" value="1"/>
</dbReference>
<dbReference type="PROSITE" id="PS50846">
    <property type="entry name" value="HMA_2"/>
    <property type="match status" value="1"/>
</dbReference>
<organism evidence="3 4">
    <name type="scientific">Gillisia hiemivivida</name>
    <dbReference type="NCBI Taxonomy" id="291190"/>
    <lineage>
        <taxon>Bacteria</taxon>
        <taxon>Pseudomonadati</taxon>
        <taxon>Bacteroidota</taxon>
        <taxon>Flavobacteriia</taxon>
        <taxon>Flavobacteriales</taxon>
        <taxon>Flavobacteriaceae</taxon>
        <taxon>Gillisia</taxon>
    </lineage>
</organism>
<keyword evidence="1" id="KW-0479">Metal-binding</keyword>
<gene>
    <name evidence="3" type="ORF">ES724_02710</name>
</gene>
<dbReference type="OrthoDB" id="1521937at2"/>
<evidence type="ECO:0000259" key="2">
    <source>
        <dbReference type="PROSITE" id="PS50846"/>
    </source>
</evidence>
<accession>A0A5C7A3J0</accession>
<comment type="caution">
    <text evidence="3">The sequence shown here is derived from an EMBL/GenBank/DDBJ whole genome shotgun (WGS) entry which is preliminary data.</text>
</comment>
<evidence type="ECO:0000313" key="4">
    <source>
        <dbReference type="Proteomes" id="UP000321367"/>
    </source>
</evidence>
<sequence>MKHTYHISGMSCGGCVTAVKNKLSTVNGVTSVQVDLAKKEAEITSTEKIKADALQDALKNTHYTISEHSAA</sequence>
<dbReference type="GO" id="GO:0046872">
    <property type="term" value="F:metal ion binding"/>
    <property type="evidence" value="ECO:0007669"/>
    <property type="project" value="UniProtKB-KW"/>
</dbReference>
<dbReference type="SUPFAM" id="SSF55008">
    <property type="entry name" value="HMA, heavy metal-associated domain"/>
    <property type="match status" value="1"/>
</dbReference>
<dbReference type="PROSITE" id="PS01047">
    <property type="entry name" value="HMA_1"/>
    <property type="match status" value="1"/>
</dbReference>
<dbReference type="EMBL" id="VORY01000002">
    <property type="protein sequence ID" value="TXD95349.1"/>
    <property type="molecule type" value="Genomic_DNA"/>
</dbReference>
<reference evidence="3 4" key="1">
    <citation type="submission" date="2019-08" db="EMBL/GenBank/DDBJ databases">
        <title>Genome sequence of Gillisia hiemivivida IC154 (type strain).</title>
        <authorList>
            <person name="Bowman J.P."/>
        </authorList>
    </citation>
    <scope>NUCLEOTIDE SEQUENCE [LARGE SCALE GENOMIC DNA]</scope>
    <source>
        <strain evidence="3 4">IC154</strain>
    </source>
</reference>
<feature type="domain" description="HMA" evidence="2">
    <location>
        <begin position="1"/>
        <end position="66"/>
    </location>
</feature>
<dbReference type="InterPro" id="IPR006121">
    <property type="entry name" value="HMA_dom"/>
</dbReference>
<evidence type="ECO:0000256" key="1">
    <source>
        <dbReference type="ARBA" id="ARBA00022723"/>
    </source>
</evidence>
<dbReference type="InterPro" id="IPR017969">
    <property type="entry name" value="Heavy-metal-associated_CS"/>
</dbReference>
<dbReference type="Gene3D" id="3.30.70.100">
    <property type="match status" value="1"/>
</dbReference>
<dbReference type="Proteomes" id="UP000321367">
    <property type="component" value="Unassembled WGS sequence"/>
</dbReference>
<evidence type="ECO:0000313" key="3">
    <source>
        <dbReference type="EMBL" id="TXD95349.1"/>
    </source>
</evidence>
<name>A0A5C7A3J0_9FLAO</name>
<keyword evidence="4" id="KW-1185">Reference proteome</keyword>